<feature type="transmembrane region" description="Helical" evidence="5">
    <location>
        <begin position="102"/>
        <end position="123"/>
    </location>
</feature>
<comment type="caution">
    <text evidence="7">The sequence shown here is derived from an EMBL/GenBank/DDBJ whole genome shotgun (WGS) entry which is preliminary data.</text>
</comment>
<dbReference type="Pfam" id="PF03544">
    <property type="entry name" value="TonB_C"/>
    <property type="match status" value="1"/>
</dbReference>
<feature type="transmembrane region" description="Helical" evidence="5">
    <location>
        <begin position="40"/>
        <end position="58"/>
    </location>
</feature>
<evidence type="ECO:0000256" key="4">
    <source>
        <dbReference type="ARBA" id="ARBA00023136"/>
    </source>
</evidence>
<sequence length="427" mass="47145">MNTFTFALGLTLMHFLWQGLLLGCAAAIALALLRNRRAEYRYIVACAALLACLGWPAFDLWQRMAAHVAYNGAGMHPPSFAMRDMPADAGWFRLGDSLRAVVGLWALCAAALSLRMLLGLLWIDRKTRQHSDCSRDEQQHWDAALARLARHIGLTRAVRLRIITTLASPVTAGWWRPVVLVPAALIGRMPPELLEALLAHELAHIKRHDYLINLLQNVIETLLFYHPAVWWLSNRIRVERELIADALAARTLVEPRRLALALSELEKLQFSTHQLALAANGGNLMMRIQQLLRPAPQTLNWKAAIAMLGVATACVSVYAQATAADQQASKQTSSDSYKQAVVDFKSCAKPVWPDGAIAAKHTGTVHLAFLVATNGQVKASEVKEGSGHPDLDQAARTGIEKCTFKPATQAGQPVESWVQLQYVWVLE</sequence>
<protein>
    <submittedName>
        <fullName evidence="7">M56 family peptidase</fullName>
    </submittedName>
</protein>
<dbReference type="Gene3D" id="3.30.1150.10">
    <property type="match status" value="1"/>
</dbReference>
<keyword evidence="2 5" id="KW-0812">Transmembrane</keyword>
<gene>
    <name evidence="7" type="ORF">E4L98_14975</name>
</gene>
<dbReference type="PANTHER" id="PTHR34978">
    <property type="entry name" value="POSSIBLE SENSOR-TRANSDUCER PROTEIN BLAR"/>
    <property type="match status" value="1"/>
</dbReference>
<dbReference type="GO" id="GO:0055085">
    <property type="term" value="P:transmembrane transport"/>
    <property type="evidence" value="ECO:0007669"/>
    <property type="project" value="InterPro"/>
</dbReference>
<proteinExistence type="predicted"/>
<organism evidence="7 8">
    <name type="scientific">Duganella callida</name>
    <dbReference type="NCBI Taxonomy" id="2561932"/>
    <lineage>
        <taxon>Bacteria</taxon>
        <taxon>Pseudomonadati</taxon>
        <taxon>Pseudomonadota</taxon>
        <taxon>Betaproteobacteria</taxon>
        <taxon>Burkholderiales</taxon>
        <taxon>Oxalobacteraceae</taxon>
        <taxon>Telluria group</taxon>
        <taxon>Duganella</taxon>
    </lineage>
</organism>
<dbReference type="InterPro" id="IPR008756">
    <property type="entry name" value="Peptidase_M56"/>
</dbReference>
<evidence type="ECO:0000256" key="3">
    <source>
        <dbReference type="ARBA" id="ARBA00022989"/>
    </source>
</evidence>
<dbReference type="PANTHER" id="PTHR34978:SF3">
    <property type="entry name" value="SLR0241 PROTEIN"/>
    <property type="match status" value="1"/>
</dbReference>
<comment type="subcellular location">
    <subcellularLocation>
        <location evidence="1">Membrane</location>
        <topology evidence="1">Single-pass membrane protein</topology>
    </subcellularLocation>
</comment>
<evidence type="ECO:0000313" key="7">
    <source>
        <dbReference type="EMBL" id="TFW20296.1"/>
    </source>
</evidence>
<name>A0A4Y9SG86_9BURK</name>
<evidence type="ECO:0000256" key="2">
    <source>
        <dbReference type="ARBA" id="ARBA00022692"/>
    </source>
</evidence>
<dbReference type="SUPFAM" id="SSF74653">
    <property type="entry name" value="TolA/TonB C-terminal domain"/>
    <property type="match status" value="1"/>
</dbReference>
<accession>A0A4Y9SG86</accession>
<feature type="transmembrane region" description="Helical" evidence="5">
    <location>
        <begin position="12"/>
        <end position="33"/>
    </location>
</feature>
<dbReference type="AlphaFoldDB" id="A0A4Y9SG86"/>
<dbReference type="GO" id="GO:0016020">
    <property type="term" value="C:membrane"/>
    <property type="evidence" value="ECO:0007669"/>
    <property type="project" value="UniProtKB-SubCell"/>
</dbReference>
<dbReference type="OrthoDB" id="15218at2"/>
<feature type="domain" description="TonB C-terminal" evidence="6">
    <location>
        <begin position="337"/>
        <end position="427"/>
    </location>
</feature>
<dbReference type="EMBL" id="SPVG01000152">
    <property type="protein sequence ID" value="TFW20296.1"/>
    <property type="molecule type" value="Genomic_DNA"/>
</dbReference>
<evidence type="ECO:0000256" key="1">
    <source>
        <dbReference type="ARBA" id="ARBA00004167"/>
    </source>
</evidence>
<dbReference type="Pfam" id="PF05569">
    <property type="entry name" value="Peptidase_M56"/>
    <property type="match status" value="1"/>
</dbReference>
<evidence type="ECO:0000313" key="8">
    <source>
        <dbReference type="Proteomes" id="UP000297729"/>
    </source>
</evidence>
<evidence type="ECO:0000259" key="6">
    <source>
        <dbReference type="PROSITE" id="PS52015"/>
    </source>
</evidence>
<keyword evidence="3 5" id="KW-1133">Transmembrane helix</keyword>
<dbReference type="Gene3D" id="3.30.2010.10">
    <property type="entry name" value="Metalloproteases ('zincins'), catalytic domain"/>
    <property type="match status" value="1"/>
</dbReference>
<dbReference type="InterPro" id="IPR052173">
    <property type="entry name" value="Beta-lactam_resp_regulator"/>
</dbReference>
<keyword evidence="4 5" id="KW-0472">Membrane</keyword>
<dbReference type="CDD" id="cd07341">
    <property type="entry name" value="M56_BlaR1_MecR1_like"/>
    <property type="match status" value="1"/>
</dbReference>
<dbReference type="InterPro" id="IPR037682">
    <property type="entry name" value="TonB_C"/>
</dbReference>
<reference evidence="7 8" key="1">
    <citation type="submission" date="2019-03" db="EMBL/GenBank/DDBJ databases">
        <title>Draft Genome Sequence of Duganella callidus sp. nov., a Novel Duganella Species Isolated from Cultivated Soil.</title>
        <authorList>
            <person name="Raths R."/>
            <person name="Peta V."/>
            <person name="Bucking H."/>
        </authorList>
    </citation>
    <scope>NUCLEOTIDE SEQUENCE [LARGE SCALE GENOMIC DNA]</scope>
    <source>
        <strain evidence="7 8">DN04</strain>
    </source>
</reference>
<dbReference type="PROSITE" id="PS52015">
    <property type="entry name" value="TONB_CTD"/>
    <property type="match status" value="1"/>
</dbReference>
<evidence type="ECO:0000256" key="5">
    <source>
        <dbReference type="SAM" id="Phobius"/>
    </source>
</evidence>
<dbReference type="NCBIfam" id="TIGR01352">
    <property type="entry name" value="tonB_Cterm"/>
    <property type="match status" value="1"/>
</dbReference>
<dbReference type="RefSeq" id="WP_135202355.1">
    <property type="nucleotide sequence ID" value="NZ_SPVG01000152.1"/>
</dbReference>
<keyword evidence="8" id="KW-1185">Reference proteome</keyword>
<dbReference type="InterPro" id="IPR006260">
    <property type="entry name" value="TonB/TolA_C"/>
</dbReference>
<dbReference type="Proteomes" id="UP000297729">
    <property type="component" value="Unassembled WGS sequence"/>
</dbReference>